<organism evidence="5 6">
    <name type="scientific">Variovorax paradoxus</name>
    <dbReference type="NCBI Taxonomy" id="34073"/>
    <lineage>
        <taxon>Bacteria</taxon>
        <taxon>Pseudomonadati</taxon>
        <taxon>Pseudomonadota</taxon>
        <taxon>Betaproteobacteria</taxon>
        <taxon>Burkholderiales</taxon>
        <taxon>Comamonadaceae</taxon>
        <taxon>Variovorax</taxon>
    </lineage>
</organism>
<keyword evidence="1" id="KW-0805">Transcription regulation</keyword>
<name>A0AAW8EPX5_VARPD</name>
<comment type="caution">
    <text evidence="5">The sequence shown here is derived from an EMBL/GenBank/DDBJ whole genome shotgun (WGS) entry which is preliminary data.</text>
</comment>
<dbReference type="InterPro" id="IPR016032">
    <property type="entry name" value="Sig_transdc_resp-reg_C-effctor"/>
</dbReference>
<dbReference type="RefSeq" id="WP_307596937.1">
    <property type="nucleotide sequence ID" value="NZ_JAUSRV010000020.1"/>
</dbReference>
<evidence type="ECO:0000256" key="1">
    <source>
        <dbReference type="ARBA" id="ARBA00023015"/>
    </source>
</evidence>
<evidence type="ECO:0000256" key="3">
    <source>
        <dbReference type="ARBA" id="ARBA00023163"/>
    </source>
</evidence>
<accession>A0AAW8EPX5</accession>
<dbReference type="PANTHER" id="PTHR44688:SF16">
    <property type="entry name" value="DNA-BINDING TRANSCRIPTIONAL ACTIVATOR DEVR_DOSR"/>
    <property type="match status" value="1"/>
</dbReference>
<evidence type="ECO:0000259" key="4">
    <source>
        <dbReference type="PROSITE" id="PS50043"/>
    </source>
</evidence>
<evidence type="ECO:0000256" key="2">
    <source>
        <dbReference type="ARBA" id="ARBA00023125"/>
    </source>
</evidence>
<dbReference type="InterPro" id="IPR000014">
    <property type="entry name" value="PAS"/>
</dbReference>
<dbReference type="PRINTS" id="PR00038">
    <property type="entry name" value="HTHLUXR"/>
</dbReference>
<dbReference type="PROSITE" id="PS50043">
    <property type="entry name" value="HTH_LUXR_2"/>
    <property type="match status" value="1"/>
</dbReference>
<dbReference type="SUPFAM" id="SSF46894">
    <property type="entry name" value="C-terminal effector domain of the bipartite response regulators"/>
    <property type="match status" value="1"/>
</dbReference>
<dbReference type="EMBL" id="JAUSRV010000020">
    <property type="protein sequence ID" value="MDP9974907.1"/>
    <property type="molecule type" value="Genomic_DNA"/>
</dbReference>
<dbReference type="Proteomes" id="UP001224845">
    <property type="component" value="Unassembled WGS sequence"/>
</dbReference>
<dbReference type="PROSITE" id="PS00622">
    <property type="entry name" value="HTH_LUXR_1"/>
    <property type="match status" value="1"/>
</dbReference>
<keyword evidence="2" id="KW-0238">DNA-binding</keyword>
<protein>
    <submittedName>
        <fullName evidence="5">PAS domain S-box-containing protein</fullName>
    </submittedName>
</protein>
<dbReference type="AlphaFoldDB" id="A0AAW8EPX5"/>
<dbReference type="CDD" id="cd06170">
    <property type="entry name" value="LuxR_C_like"/>
    <property type="match status" value="1"/>
</dbReference>
<dbReference type="InterPro" id="IPR000792">
    <property type="entry name" value="Tscrpt_reg_LuxR_C"/>
</dbReference>
<dbReference type="PANTHER" id="PTHR44688">
    <property type="entry name" value="DNA-BINDING TRANSCRIPTIONAL ACTIVATOR DEVR_DOSR"/>
    <property type="match status" value="1"/>
</dbReference>
<dbReference type="Gene3D" id="1.10.10.10">
    <property type="entry name" value="Winged helix-like DNA-binding domain superfamily/Winged helix DNA-binding domain"/>
    <property type="match status" value="1"/>
</dbReference>
<dbReference type="Pfam" id="PF00196">
    <property type="entry name" value="GerE"/>
    <property type="match status" value="1"/>
</dbReference>
<dbReference type="CDD" id="cd00130">
    <property type="entry name" value="PAS"/>
    <property type="match status" value="1"/>
</dbReference>
<feature type="domain" description="HTH luxR-type" evidence="4">
    <location>
        <begin position="120"/>
        <end position="185"/>
    </location>
</feature>
<dbReference type="InterPro" id="IPR035965">
    <property type="entry name" value="PAS-like_dom_sf"/>
</dbReference>
<dbReference type="SUPFAM" id="SSF55785">
    <property type="entry name" value="PYP-like sensor domain (PAS domain)"/>
    <property type="match status" value="1"/>
</dbReference>
<dbReference type="GO" id="GO:0006355">
    <property type="term" value="P:regulation of DNA-templated transcription"/>
    <property type="evidence" value="ECO:0007669"/>
    <property type="project" value="InterPro"/>
</dbReference>
<dbReference type="InterPro" id="IPR013767">
    <property type="entry name" value="PAS_fold"/>
</dbReference>
<dbReference type="SMART" id="SM00421">
    <property type="entry name" value="HTH_LUXR"/>
    <property type="match status" value="1"/>
</dbReference>
<dbReference type="NCBIfam" id="TIGR00229">
    <property type="entry name" value="sensory_box"/>
    <property type="match status" value="1"/>
</dbReference>
<keyword evidence="3" id="KW-0804">Transcription</keyword>
<sequence length="185" mass="21275">MNDALREHLIEGFEFAPVGLCITEFRKIVICNEEFSRMFGFESHGLVGQSLAILYPTAQEFDSTGELALPILRETGRYSDDRLMRHQSGRLIWCHVAGRSFRVNSPYEHAIWMFEDLSDRRKTVVQLTPREREIVKLLAKGLTSKQIAKLLEMSHRTVEAHRTRIGRKLDARTTVEIVSKIAGLY</sequence>
<proteinExistence type="predicted"/>
<reference evidence="5" key="1">
    <citation type="submission" date="2023-07" db="EMBL/GenBank/DDBJ databases">
        <title>Sorghum-associated microbial communities from plants grown in Nebraska, USA.</title>
        <authorList>
            <person name="Schachtman D."/>
        </authorList>
    </citation>
    <scope>NUCLEOTIDE SEQUENCE</scope>
    <source>
        <strain evidence="5">DS3315</strain>
    </source>
</reference>
<dbReference type="InterPro" id="IPR036388">
    <property type="entry name" value="WH-like_DNA-bd_sf"/>
</dbReference>
<dbReference type="Pfam" id="PF00989">
    <property type="entry name" value="PAS"/>
    <property type="match status" value="1"/>
</dbReference>
<evidence type="ECO:0000313" key="6">
    <source>
        <dbReference type="Proteomes" id="UP001224845"/>
    </source>
</evidence>
<gene>
    <name evidence="5" type="ORF">J2W39_006191</name>
</gene>
<dbReference type="GO" id="GO:0003677">
    <property type="term" value="F:DNA binding"/>
    <property type="evidence" value="ECO:0007669"/>
    <property type="project" value="UniProtKB-KW"/>
</dbReference>
<evidence type="ECO:0000313" key="5">
    <source>
        <dbReference type="EMBL" id="MDP9974907.1"/>
    </source>
</evidence>
<dbReference type="Gene3D" id="3.30.450.20">
    <property type="entry name" value="PAS domain"/>
    <property type="match status" value="1"/>
</dbReference>